<dbReference type="SUPFAM" id="SSF103473">
    <property type="entry name" value="MFS general substrate transporter"/>
    <property type="match status" value="1"/>
</dbReference>
<accession>A0A4P7MVM3</accession>
<keyword evidence="2" id="KW-0813">Transport</keyword>
<gene>
    <name evidence="8" type="ORF">PoMZ_09832</name>
</gene>
<feature type="transmembrane region" description="Helical" evidence="7">
    <location>
        <begin position="282"/>
        <end position="301"/>
    </location>
</feature>
<feature type="transmembrane region" description="Helical" evidence="7">
    <location>
        <begin position="140"/>
        <end position="164"/>
    </location>
</feature>
<feature type="transmembrane region" description="Helical" evidence="7">
    <location>
        <begin position="345"/>
        <end position="362"/>
    </location>
</feature>
<protein>
    <submittedName>
        <fullName evidence="8">Uncharacterized protein</fullName>
    </submittedName>
</protein>
<dbReference type="Gene3D" id="1.20.1250.20">
    <property type="entry name" value="MFS general substrate transporter like domains"/>
    <property type="match status" value="2"/>
</dbReference>
<organism evidence="8 9">
    <name type="scientific">Pyricularia oryzae</name>
    <name type="common">Rice blast fungus</name>
    <name type="synonym">Magnaporthe oryzae</name>
    <dbReference type="NCBI Taxonomy" id="318829"/>
    <lineage>
        <taxon>Eukaryota</taxon>
        <taxon>Fungi</taxon>
        <taxon>Dikarya</taxon>
        <taxon>Ascomycota</taxon>
        <taxon>Pezizomycotina</taxon>
        <taxon>Sordariomycetes</taxon>
        <taxon>Sordariomycetidae</taxon>
        <taxon>Magnaporthales</taxon>
        <taxon>Pyriculariaceae</taxon>
        <taxon>Pyricularia</taxon>
    </lineage>
</organism>
<feature type="transmembrane region" description="Helical" evidence="7">
    <location>
        <begin position="321"/>
        <end position="338"/>
    </location>
</feature>
<dbReference type="FunFam" id="1.20.1250.20:FF:000018">
    <property type="entry name" value="MFS transporter permease"/>
    <property type="match status" value="1"/>
</dbReference>
<dbReference type="GO" id="GO:0022857">
    <property type="term" value="F:transmembrane transporter activity"/>
    <property type="evidence" value="ECO:0007669"/>
    <property type="project" value="InterPro"/>
</dbReference>
<feature type="transmembrane region" description="Helical" evidence="7">
    <location>
        <begin position="406"/>
        <end position="426"/>
    </location>
</feature>
<name>A0A4P7MVM3_PYROR</name>
<dbReference type="InterPro" id="IPR011701">
    <property type="entry name" value="MFS"/>
</dbReference>
<dbReference type="Proteomes" id="UP000294847">
    <property type="component" value="Chromosome 1"/>
</dbReference>
<feature type="transmembrane region" description="Helical" evidence="7">
    <location>
        <begin position="176"/>
        <end position="198"/>
    </location>
</feature>
<dbReference type="PANTHER" id="PTHR43791">
    <property type="entry name" value="PERMEASE-RELATED"/>
    <property type="match status" value="1"/>
</dbReference>
<dbReference type="AlphaFoldDB" id="A0A4P7MVM3"/>
<dbReference type="CDD" id="cd17327">
    <property type="entry name" value="MFS_FEN2_like"/>
    <property type="match status" value="1"/>
</dbReference>
<evidence type="ECO:0000313" key="9">
    <source>
        <dbReference type="Proteomes" id="UP000294847"/>
    </source>
</evidence>
<feature type="transmembrane region" description="Helical" evidence="7">
    <location>
        <begin position="85"/>
        <end position="107"/>
    </location>
</feature>
<evidence type="ECO:0000256" key="5">
    <source>
        <dbReference type="ARBA" id="ARBA00023136"/>
    </source>
</evidence>
<feature type="transmembrane region" description="Helical" evidence="7">
    <location>
        <begin position="438"/>
        <end position="459"/>
    </location>
</feature>
<dbReference type="GO" id="GO:0016020">
    <property type="term" value="C:membrane"/>
    <property type="evidence" value="ECO:0007669"/>
    <property type="project" value="UniProtKB-SubCell"/>
</dbReference>
<dbReference type="PROSITE" id="PS50850">
    <property type="entry name" value="MFS"/>
    <property type="match status" value="1"/>
</dbReference>
<feature type="transmembrane region" description="Helical" evidence="7">
    <location>
        <begin position="210"/>
        <end position="233"/>
    </location>
</feature>
<sequence length="496" mass="55528">MEQSEKTEAQYVDRQGDLSRSDSDGVDGLSWTKEEEDKLRHKIDWHCVPIVTVLYLLCFLDRINIGNARIQGLATELDLNRGVRFNWVLSIFYIIYLFVEVPSNIILKKVGPRFYLPFLVVGFGFVSMCTAFVHSYEGLLAARAFLGVFEGGAMPGMAFFLSCFYKRGELLFRIGIYVSAASMAGAFGGLLAAGLAQIPEWGIASMRIYAWRNIFFFEGLLTVIIGLLAPIWMPTDPATAYFLNERERRIATERLAREHKSHPDERVSWAHVKRAMLCIHNYTCALGFFLINITVQGLSVFMPTILADFNYDPVKAQLMSVPPYVCACLGAIAIAYLSDKTKQRGLYLAIFAVIAMIGFAILRWHQDSDIKYMAIYFVTIGAFPGGPAFLAWAINNSAGPSVRAVSSAYVVTLGTIGGIVSTWTYIKEDGPRYPNGHTVNLAGQIGVFFLAIFGILYCLRENKLRAAGKRDHRLEGLTEDETLHLGYRHPSFRYIT</sequence>
<dbReference type="InterPro" id="IPR036259">
    <property type="entry name" value="MFS_trans_sf"/>
</dbReference>
<evidence type="ECO:0000256" key="6">
    <source>
        <dbReference type="SAM" id="MobiDB-lite"/>
    </source>
</evidence>
<dbReference type="EMBL" id="CP034204">
    <property type="protein sequence ID" value="QBZ54139.1"/>
    <property type="molecule type" value="Genomic_DNA"/>
</dbReference>
<feature type="transmembrane region" description="Helical" evidence="7">
    <location>
        <begin position="374"/>
        <end position="394"/>
    </location>
</feature>
<keyword evidence="3 7" id="KW-0812">Transmembrane</keyword>
<feature type="transmembrane region" description="Helical" evidence="7">
    <location>
        <begin position="114"/>
        <end position="134"/>
    </location>
</feature>
<evidence type="ECO:0000256" key="7">
    <source>
        <dbReference type="SAM" id="Phobius"/>
    </source>
</evidence>
<dbReference type="InterPro" id="IPR020846">
    <property type="entry name" value="MFS_dom"/>
</dbReference>
<dbReference type="VEuPathDB" id="FungiDB:M_BR32_EuGene_00094511"/>
<dbReference type="PANTHER" id="PTHR43791:SF53">
    <property type="entry name" value="MAJOR FACILITATOR SUPERFAMILY (MFS) PROFILE DOMAIN-CONTAINING PROTEIN"/>
    <property type="match status" value="1"/>
</dbReference>
<proteinExistence type="predicted"/>
<feature type="region of interest" description="Disordered" evidence="6">
    <location>
        <begin position="1"/>
        <end position="29"/>
    </location>
</feature>
<evidence type="ECO:0000256" key="2">
    <source>
        <dbReference type="ARBA" id="ARBA00022448"/>
    </source>
</evidence>
<evidence type="ECO:0000256" key="4">
    <source>
        <dbReference type="ARBA" id="ARBA00022989"/>
    </source>
</evidence>
<feature type="transmembrane region" description="Helical" evidence="7">
    <location>
        <begin position="43"/>
        <end position="65"/>
    </location>
</feature>
<keyword evidence="5 7" id="KW-0472">Membrane</keyword>
<feature type="compositionally biased region" description="Basic and acidic residues" evidence="6">
    <location>
        <begin position="14"/>
        <end position="23"/>
    </location>
</feature>
<evidence type="ECO:0000313" key="8">
    <source>
        <dbReference type="EMBL" id="QBZ54139.1"/>
    </source>
</evidence>
<dbReference type="Pfam" id="PF07690">
    <property type="entry name" value="MFS_1"/>
    <property type="match status" value="1"/>
</dbReference>
<evidence type="ECO:0000256" key="1">
    <source>
        <dbReference type="ARBA" id="ARBA00004141"/>
    </source>
</evidence>
<dbReference type="FunFam" id="1.20.1250.20:FF:000013">
    <property type="entry name" value="MFS general substrate transporter"/>
    <property type="match status" value="1"/>
</dbReference>
<keyword evidence="4 7" id="KW-1133">Transmembrane helix</keyword>
<comment type="subcellular location">
    <subcellularLocation>
        <location evidence="1">Membrane</location>
        <topology evidence="1">Multi-pass membrane protein</topology>
    </subcellularLocation>
</comment>
<evidence type="ECO:0000256" key="3">
    <source>
        <dbReference type="ARBA" id="ARBA00022692"/>
    </source>
</evidence>
<reference evidence="8 9" key="1">
    <citation type="journal article" date="2019" name="Mol. Biol. Evol.">
        <title>Blast fungal genomes show frequent chromosomal changes, gene gains and losses, and effector gene turnover.</title>
        <authorList>
            <person name="Gomez Luciano L.B."/>
            <person name="Jason Tsai I."/>
            <person name="Chuma I."/>
            <person name="Tosa Y."/>
            <person name="Chen Y.H."/>
            <person name="Li J.Y."/>
            <person name="Li M.Y."/>
            <person name="Jade Lu M.Y."/>
            <person name="Nakayashiki H."/>
            <person name="Li W.H."/>
        </authorList>
    </citation>
    <scope>NUCLEOTIDE SEQUENCE [LARGE SCALE GENOMIC DNA]</scope>
    <source>
        <strain evidence="8">MZ5-1-6</strain>
    </source>
</reference>